<dbReference type="Proteomes" id="UP000778578">
    <property type="component" value="Unassembled WGS sequence"/>
</dbReference>
<evidence type="ECO:0000313" key="4">
    <source>
        <dbReference type="EMBL" id="MBY8882771.1"/>
    </source>
</evidence>
<feature type="region of interest" description="Disordered" evidence="1">
    <location>
        <begin position="55"/>
        <end position="101"/>
    </location>
</feature>
<feature type="compositionally biased region" description="Low complexity" evidence="1">
    <location>
        <begin position="76"/>
        <end position="86"/>
    </location>
</feature>
<reference evidence="4 5" key="1">
    <citation type="submission" date="2021-08" db="EMBL/GenBank/DDBJ databases">
        <title>WGS of actinomycetes from Thailand.</title>
        <authorList>
            <person name="Thawai C."/>
        </authorList>
    </citation>
    <scope>NUCLEOTIDE SEQUENCE [LARGE SCALE GENOMIC DNA]</scope>
    <source>
        <strain evidence="4 5">PLK6-54</strain>
    </source>
</reference>
<dbReference type="RefSeq" id="WP_222969359.1">
    <property type="nucleotide sequence ID" value="NZ_JAINZZ010000086.1"/>
</dbReference>
<keyword evidence="5" id="KW-1185">Reference proteome</keyword>
<sequence length="274" mass="27494">MSLGQDGPPTRTRMPEGHGGGAGSRRQPQPRRALVTVVGIVVLLIAAIAFANRGGGSGGQDSGGSAAGGSGGGKGSASSSATAATGERPVSGKSAGIPSGFAHTEQGAQSAAANYAVALGGVDMFNADRRHTIISTIADSSALTSLQAGFDRDYSPSFATHVGLTGDGRAPSGQTFVSRTLPAGAKATRYDAKTADVAVWCSGLFGLAGQGSTKPVTSNWFTLSFNLRWNGSDWKVVRTSQSQGPTPVSGDNPVSTADEIAGAVQGFGGFTYAR</sequence>
<dbReference type="Pfam" id="PF26526">
    <property type="entry name" value="DUF8175"/>
    <property type="match status" value="1"/>
</dbReference>
<evidence type="ECO:0000256" key="1">
    <source>
        <dbReference type="SAM" id="MobiDB-lite"/>
    </source>
</evidence>
<keyword evidence="2" id="KW-0472">Membrane</keyword>
<organism evidence="4 5">
    <name type="scientific">Actinacidiphila acidipaludis</name>
    <dbReference type="NCBI Taxonomy" id="2873382"/>
    <lineage>
        <taxon>Bacteria</taxon>
        <taxon>Bacillati</taxon>
        <taxon>Actinomycetota</taxon>
        <taxon>Actinomycetes</taxon>
        <taxon>Kitasatosporales</taxon>
        <taxon>Streptomycetaceae</taxon>
        <taxon>Actinacidiphila</taxon>
    </lineage>
</organism>
<feature type="domain" description="DUF8175" evidence="3">
    <location>
        <begin position="95"/>
        <end position="246"/>
    </location>
</feature>
<dbReference type="EMBL" id="JAINZZ010000086">
    <property type="protein sequence ID" value="MBY8882771.1"/>
    <property type="molecule type" value="Genomic_DNA"/>
</dbReference>
<keyword evidence="2" id="KW-0812">Transmembrane</keyword>
<keyword evidence="2" id="KW-1133">Transmembrane helix</keyword>
<evidence type="ECO:0000313" key="5">
    <source>
        <dbReference type="Proteomes" id="UP000778578"/>
    </source>
</evidence>
<feature type="region of interest" description="Disordered" evidence="1">
    <location>
        <begin position="1"/>
        <end position="30"/>
    </location>
</feature>
<evidence type="ECO:0000259" key="3">
    <source>
        <dbReference type="Pfam" id="PF26526"/>
    </source>
</evidence>
<dbReference type="InterPro" id="IPR058488">
    <property type="entry name" value="DUF8175"/>
</dbReference>
<protein>
    <recommendedName>
        <fullName evidence="3">DUF8175 domain-containing protein</fullName>
    </recommendedName>
</protein>
<feature type="compositionally biased region" description="Gly residues" evidence="1">
    <location>
        <begin position="55"/>
        <end position="75"/>
    </location>
</feature>
<evidence type="ECO:0000256" key="2">
    <source>
        <dbReference type="SAM" id="Phobius"/>
    </source>
</evidence>
<comment type="caution">
    <text evidence="4">The sequence shown here is derived from an EMBL/GenBank/DDBJ whole genome shotgun (WGS) entry which is preliminary data.</text>
</comment>
<name>A0ABS7QHW8_9ACTN</name>
<accession>A0ABS7QHW8</accession>
<feature type="transmembrane region" description="Helical" evidence="2">
    <location>
        <begin position="33"/>
        <end position="51"/>
    </location>
</feature>
<proteinExistence type="predicted"/>
<gene>
    <name evidence="4" type="ORF">K7862_34815</name>
</gene>